<evidence type="ECO:0000313" key="3">
    <source>
        <dbReference type="Proteomes" id="UP000230423"/>
    </source>
</evidence>
<feature type="compositionally biased region" description="Basic and acidic residues" evidence="1">
    <location>
        <begin position="66"/>
        <end position="81"/>
    </location>
</feature>
<keyword evidence="3" id="KW-1185">Reference proteome</keyword>
<organism evidence="2 3">
    <name type="scientific">Teladorsagia circumcincta</name>
    <name type="common">Brown stomach worm</name>
    <name type="synonym">Ostertagia circumcincta</name>
    <dbReference type="NCBI Taxonomy" id="45464"/>
    <lineage>
        <taxon>Eukaryota</taxon>
        <taxon>Metazoa</taxon>
        <taxon>Ecdysozoa</taxon>
        <taxon>Nematoda</taxon>
        <taxon>Chromadorea</taxon>
        <taxon>Rhabditida</taxon>
        <taxon>Rhabditina</taxon>
        <taxon>Rhabditomorpha</taxon>
        <taxon>Strongyloidea</taxon>
        <taxon>Trichostrongylidae</taxon>
        <taxon>Teladorsagia</taxon>
    </lineage>
</organism>
<gene>
    <name evidence="2" type="ORF">TELCIR_12223</name>
</gene>
<dbReference type="EMBL" id="KZ348525">
    <property type="protein sequence ID" value="PIO66081.1"/>
    <property type="molecule type" value="Genomic_DNA"/>
</dbReference>
<feature type="compositionally biased region" description="Basic and acidic residues" evidence="1">
    <location>
        <begin position="14"/>
        <end position="40"/>
    </location>
</feature>
<dbReference type="AlphaFoldDB" id="A0A2G9U745"/>
<reference evidence="2 3" key="1">
    <citation type="submission" date="2015-09" db="EMBL/GenBank/DDBJ databases">
        <title>Draft genome of the parasitic nematode Teladorsagia circumcincta isolate WARC Sus (inbred).</title>
        <authorList>
            <person name="Mitreva M."/>
        </authorList>
    </citation>
    <scope>NUCLEOTIDE SEQUENCE [LARGE SCALE GENOMIC DNA]</scope>
    <source>
        <strain evidence="2 3">S</strain>
    </source>
</reference>
<protein>
    <submittedName>
        <fullName evidence="2">Uncharacterized protein</fullName>
    </submittedName>
</protein>
<dbReference type="Proteomes" id="UP000230423">
    <property type="component" value="Unassembled WGS sequence"/>
</dbReference>
<accession>A0A2G9U745</accession>
<dbReference type="OrthoDB" id="10457936at2759"/>
<sequence>MTTGGVFQNFVSQMKDKRDEANERNRKREVEKKAAKEAARENLLSPIDADRLERRGSPSRPLFSRYRKEQRDAEKRPAWKF</sequence>
<evidence type="ECO:0000313" key="2">
    <source>
        <dbReference type="EMBL" id="PIO66081.1"/>
    </source>
</evidence>
<name>A0A2G9U745_TELCI</name>
<proteinExistence type="predicted"/>
<feature type="region of interest" description="Disordered" evidence="1">
    <location>
        <begin position="1"/>
        <end position="81"/>
    </location>
</feature>
<feature type="compositionally biased region" description="Polar residues" evidence="1">
    <location>
        <begin position="1"/>
        <end position="12"/>
    </location>
</feature>
<evidence type="ECO:0000256" key="1">
    <source>
        <dbReference type="SAM" id="MobiDB-lite"/>
    </source>
</evidence>